<dbReference type="EMBL" id="BAAAYN010000017">
    <property type="protein sequence ID" value="GAA3387164.1"/>
    <property type="molecule type" value="Genomic_DNA"/>
</dbReference>
<keyword evidence="3" id="KW-1185">Reference proteome</keyword>
<dbReference type="Pfam" id="PF11706">
    <property type="entry name" value="zf-CGNR"/>
    <property type="match status" value="1"/>
</dbReference>
<dbReference type="Gene3D" id="1.10.3300.10">
    <property type="entry name" value="Jann2411-like domain"/>
    <property type="match status" value="1"/>
</dbReference>
<accession>A0ABP6SY03</accession>
<name>A0ABP6SY03_9ACTN</name>
<sequence>MAPSDIRMVGGHLALDLVNTVEPRVPGATDFREHLRTPDDLLDWGQRAGLLDAREAVAVRGAWASSPATGDQAVRATHEVREATYGALLAVLGLAADATPQLDALSLRWAAATTRSALVLGGPREPVRLDVGTTPAMLVQDRLATAAVDLLRTVDTRQLRACPLEKGGCGWLFLDQSRNRSRRWCAMEDCGTHAKARRLTARRRVAHATS</sequence>
<proteinExistence type="predicted"/>
<organism evidence="2 3">
    <name type="scientific">Cryptosporangium minutisporangium</name>
    <dbReference type="NCBI Taxonomy" id="113569"/>
    <lineage>
        <taxon>Bacteria</taxon>
        <taxon>Bacillati</taxon>
        <taxon>Actinomycetota</taxon>
        <taxon>Actinomycetes</taxon>
        <taxon>Cryptosporangiales</taxon>
        <taxon>Cryptosporangiaceae</taxon>
        <taxon>Cryptosporangium</taxon>
    </lineage>
</organism>
<dbReference type="RefSeq" id="WP_345728544.1">
    <property type="nucleotide sequence ID" value="NZ_BAAAYN010000017.1"/>
</dbReference>
<evidence type="ECO:0000259" key="1">
    <source>
        <dbReference type="Pfam" id="PF11706"/>
    </source>
</evidence>
<dbReference type="Pfam" id="PF07336">
    <property type="entry name" value="ABATE"/>
    <property type="match status" value="1"/>
</dbReference>
<dbReference type="PANTHER" id="PTHR35525:SF3">
    <property type="entry name" value="BLL6575 PROTEIN"/>
    <property type="match status" value="1"/>
</dbReference>
<dbReference type="PANTHER" id="PTHR35525">
    <property type="entry name" value="BLL6575 PROTEIN"/>
    <property type="match status" value="1"/>
</dbReference>
<dbReference type="SUPFAM" id="SSF160904">
    <property type="entry name" value="Jann2411-like"/>
    <property type="match status" value="1"/>
</dbReference>
<feature type="domain" description="Zinc finger CGNR" evidence="1">
    <location>
        <begin position="159"/>
        <end position="203"/>
    </location>
</feature>
<evidence type="ECO:0000313" key="2">
    <source>
        <dbReference type="EMBL" id="GAA3387164.1"/>
    </source>
</evidence>
<dbReference type="Proteomes" id="UP001501676">
    <property type="component" value="Unassembled WGS sequence"/>
</dbReference>
<protein>
    <submittedName>
        <fullName evidence="2">CGNR zinc finger domain-containing protein</fullName>
    </submittedName>
</protein>
<comment type="caution">
    <text evidence="2">The sequence shown here is derived from an EMBL/GenBank/DDBJ whole genome shotgun (WGS) entry which is preliminary data.</text>
</comment>
<reference evidence="3" key="1">
    <citation type="journal article" date="2019" name="Int. J. Syst. Evol. Microbiol.">
        <title>The Global Catalogue of Microorganisms (GCM) 10K type strain sequencing project: providing services to taxonomists for standard genome sequencing and annotation.</title>
        <authorList>
            <consortium name="The Broad Institute Genomics Platform"/>
            <consortium name="The Broad Institute Genome Sequencing Center for Infectious Disease"/>
            <person name="Wu L."/>
            <person name="Ma J."/>
        </authorList>
    </citation>
    <scope>NUCLEOTIDE SEQUENCE [LARGE SCALE GENOMIC DNA]</scope>
    <source>
        <strain evidence="3">JCM 9458</strain>
    </source>
</reference>
<evidence type="ECO:0000313" key="3">
    <source>
        <dbReference type="Proteomes" id="UP001501676"/>
    </source>
</evidence>
<dbReference type="InterPro" id="IPR021005">
    <property type="entry name" value="Znf_CGNR"/>
</dbReference>
<dbReference type="InterPro" id="IPR023286">
    <property type="entry name" value="ABATE_dom_sf"/>
</dbReference>
<gene>
    <name evidence="2" type="ORF">GCM10020369_28670</name>
</gene>
<dbReference type="InterPro" id="IPR010852">
    <property type="entry name" value="ABATE"/>
</dbReference>